<feature type="region of interest" description="Disordered" evidence="1">
    <location>
        <begin position="37"/>
        <end position="85"/>
    </location>
</feature>
<name>A0A0L0N6M2_TOLOC</name>
<evidence type="ECO:0000313" key="2">
    <source>
        <dbReference type="EMBL" id="KND89656.1"/>
    </source>
</evidence>
<gene>
    <name evidence="2" type="ORF">TOPH_05758</name>
</gene>
<proteinExistence type="predicted"/>
<keyword evidence="3" id="KW-1185">Reference proteome</keyword>
<protein>
    <submittedName>
        <fullName evidence="2">Uncharacterized protein</fullName>
    </submittedName>
</protein>
<dbReference type="AlphaFoldDB" id="A0A0L0N6M2"/>
<feature type="compositionally biased region" description="Polar residues" evidence="1">
    <location>
        <begin position="54"/>
        <end position="67"/>
    </location>
</feature>
<evidence type="ECO:0000313" key="3">
    <source>
        <dbReference type="Proteomes" id="UP000036947"/>
    </source>
</evidence>
<evidence type="ECO:0000256" key="1">
    <source>
        <dbReference type="SAM" id="MobiDB-lite"/>
    </source>
</evidence>
<reference evidence="2 3" key="1">
    <citation type="journal article" date="2015" name="BMC Genomics">
        <title>The genome of the truffle-parasite Tolypocladium ophioglossoides and the evolution of antifungal peptaibiotics.</title>
        <authorList>
            <person name="Quandt C.A."/>
            <person name="Bushley K.E."/>
            <person name="Spatafora J.W."/>
        </authorList>
    </citation>
    <scope>NUCLEOTIDE SEQUENCE [LARGE SCALE GENOMIC DNA]</scope>
    <source>
        <strain evidence="2 3">CBS 100239</strain>
    </source>
</reference>
<sequence length="223" mass="23072">MTHQTRRGLLCLVLFFTGLIKVTCLASSFRSFTALATPPDPRRRARGSCSSSRVISATSDMDASSRLSLAPETDEPSSESSYSPSSLTREGALLLIKVFGLRLASSMSMSSSDNTALGAGFGITTPGVGEIKGSSGRRPLLLAGRPGAALGAGDFPLLAGTRMVTGVRAGGGLLAPPKVYWGDSASSESSSGVMSSKDTLVVASATSSPRLPPKFLLSIRRDK</sequence>
<organism evidence="2 3">
    <name type="scientific">Tolypocladium ophioglossoides (strain CBS 100239)</name>
    <name type="common">Snaketongue truffleclub</name>
    <name type="synonym">Elaphocordyceps ophioglossoides</name>
    <dbReference type="NCBI Taxonomy" id="1163406"/>
    <lineage>
        <taxon>Eukaryota</taxon>
        <taxon>Fungi</taxon>
        <taxon>Dikarya</taxon>
        <taxon>Ascomycota</taxon>
        <taxon>Pezizomycotina</taxon>
        <taxon>Sordariomycetes</taxon>
        <taxon>Hypocreomycetidae</taxon>
        <taxon>Hypocreales</taxon>
        <taxon>Ophiocordycipitaceae</taxon>
        <taxon>Tolypocladium</taxon>
    </lineage>
</organism>
<accession>A0A0L0N6M2</accession>
<dbReference type="EMBL" id="LFRF01000017">
    <property type="protein sequence ID" value="KND89656.1"/>
    <property type="molecule type" value="Genomic_DNA"/>
</dbReference>
<dbReference type="Proteomes" id="UP000036947">
    <property type="component" value="Unassembled WGS sequence"/>
</dbReference>
<comment type="caution">
    <text evidence="2">The sequence shown here is derived from an EMBL/GenBank/DDBJ whole genome shotgun (WGS) entry which is preliminary data.</text>
</comment>